<feature type="signal peptide" evidence="1">
    <location>
        <begin position="1"/>
        <end position="22"/>
    </location>
</feature>
<feature type="chain" id="PRO_5022777137" evidence="1">
    <location>
        <begin position="23"/>
        <end position="123"/>
    </location>
</feature>
<dbReference type="AlphaFoldDB" id="A0A5C1DMJ1"/>
<evidence type="ECO:0000313" key="2">
    <source>
        <dbReference type="EMBL" id="QEL57307.1"/>
    </source>
</evidence>
<dbReference type="KEGG" id="chrm:FYK34_17915"/>
<sequence>MSKLRSIMLASLLLTGSLAGHAAGRLIQVGESADAITLSGTVVGPVASGSKAEGTFSETYHLKLSQPIDLNDAGACGRRRVSSLALSQEGMARLKGRAVTVKARVFCQEDRGVAYRLADISVR</sequence>
<keyword evidence="3" id="KW-1185">Reference proteome</keyword>
<keyword evidence="1" id="KW-0732">Signal</keyword>
<evidence type="ECO:0000256" key="1">
    <source>
        <dbReference type="SAM" id="SignalP"/>
    </source>
</evidence>
<dbReference type="RefSeq" id="WP_149298833.1">
    <property type="nucleotide sequence ID" value="NZ_CP043473.1"/>
</dbReference>
<dbReference type="EMBL" id="CP043473">
    <property type="protein sequence ID" value="QEL57307.1"/>
    <property type="molecule type" value="Genomic_DNA"/>
</dbReference>
<evidence type="ECO:0000313" key="3">
    <source>
        <dbReference type="Proteomes" id="UP000322079"/>
    </source>
</evidence>
<dbReference type="Proteomes" id="UP000322079">
    <property type="component" value="Chromosome"/>
</dbReference>
<accession>A0A5C1DMJ1</accession>
<gene>
    <name evidence="2" type="ORF">FYK34_17915</name>
</gene>
<name>A0A5C1DMJ1_9NEIS</name>
<protein>
    <submittedName>
        <fullName evidence="2">Uncharacterized protein</fullName>
    </submittedName>
</protein>
<reference evidence="2 3" key="1">
    <citation type="submission" date="2019-08" db="EMBL/GenBank/DDBJ databases">
        <title>Chromobacterium paludis, a novel bacterium isolated from a Maryland marsh pond.</title>
        <authorList>
            <person name="Blackburn M.B."/>
            <person name="Gundersen-Rindal D.E."/>
        </authorList>
    </citation>
    <scope>NUCLEOTIDE SEQUENCE [LARGE SCALE GENOMIC DNA]</scope>
    <source>
        <strain evidence="3">IIBBL 257-1</strain>
    </source>
</reference>
<proteinExistence type="predicted"/>
<organism evidence="2 3">
    <name type="scientific">Chromobacterium paludis</name>
    <dbReference type="NCBI Taxonomy" id="2605945"/>
    <lineage>
        <taxon>Bacteria</taxon>
        <taxon>Pseudomonadati</taxon>
        <taxon>Pseudomonadota</taxon>
        <taxon>Betaproteobacteria</taxon>
        <taxon>Neisseriales</taxon>
        <taxon>Chromobacteriaceae</taxon>
        <taxon>Chromobacterium</taxon>
    </lineage>
</organism>